<dbReference type="EMBL" id="MOMC01000055">
    <property type="protein sequence ID" value="ONH25973.1"/>
    <property type="molecule type" value="Genomic_DNA"/>
</dbReference>
<keyword evidence="1" id="KW-1133">Transmembrane helix</keyword>
<dbReference type="STRING" id="1834516.BL253_26035"/>
<sequence>MAGTGRSRNHRAETVCFLVIFIGLQSIAILFVENGDSLWQDVVAAFVVAVIARCVTWLAFSRRRARP</sequence>
<keyword evidence="1" id="KW-0472">Membrane</keyword>
<feature type="transmembrane region" description="Helical" evidence="1">
    <location>
        <begin position="12"/>
        <end position="32"/>
    </location>
</feature>
<dbReference type="AlphaFoldDB" id="A0A1V2I5A9"/>
<keyword evidence="3" id="KW-1185">Reference proteome</keyword>
<evidence type="ECO:0000313" key="2">
    <source>
        <dbReference type="EMBL" id="ONH25973.1"/>
    </source>
</evidence>
<dbReference type="Proteomes" id="UP000188929">
    <property type="component" value="Unassembled WGS sequence"/>
</dbReference>
<protein>
    <submittedName>
        <fullName evidence="2">Uncharacterized protein</fullName>
    </submittedName>
</protein>
<keyword evidence="1" id="KW-0812">Transmembrane</keyword>
<dbReference type="OrthoDB" id="3216389at2"/>
<reference evidence="3" key="1">
    <citation type="submission" date="2016-10" db="EMBL/GenBank/DDBJ databases">
        <title>Frankia sp. NRRL B-16386 Genome sequencing.</title>
        <authorList>
            <person name="Ghodhbane-Gtari F."/>
            <person name="Swanson E."/>
            <person name="Gueddou A."/>
            <person name="Hezbri K."/>
            <person name="Ktari K."/>
            <person name="Nouioui I."/>
            <person name="Morris K."/>
            <person name="Simpson S."/>
            <person name="Abebe-Akele F."/>
            <person name="Thomas K."/>
            <person name="Gtari M."/>
            <person name="Tisa L.S."/>
        </authorList>
    </citation>
    <scope>NUCLEOTIDE SEQUENCE [LARGE SCALE GENOMIC DNA]</scope>
    <source>
        <strain evidence="3">NRRL B-16386</strain>
    </source>
</reference>
<evidence type="ECO:0000313" key="3">
    <source>
        <dbReference type="Proteomes" id="UP000188929"/>
    </source>
</evidence>
<organism evidence="2 3">
    <name type="scientific">Pseudofrankia asymbiotica</name>
    <dbReference type="NCBI Taxonomy" id="1834516"/>
    <lineage>
        <taxon>Bacteria</taxon>
        <taxon>Bacillati</taxon>
        <taxon>Actinomycetota</taxon>
        <taxon>Actinomycetes</taxon>
        <taxon>Frankiales</taxon>
        <taxon>Frankiaceae</taxon>
        <taxon>Pseudofrankia</taxon>
    </lineage>
</organism>
<gene>
    <name evidence="2" type="ORF">BL253_26035</name>
</gene>
<dbReference type="RefSeq" id="WP_076820021.1">
    <property type="nucleotide sequence ID" value="NZ_MOMC01000055.1"/>
</dbReference>
<name>A0A1V2I5A9_9ACTN</name>
<accession>A0A1V2I5A9</accession>
<proteinExistence type="predicted"/>
<feature type="transmembrane region" description="Helical" evidence="1">
    <location>
        <begin position="38"/>
        <end position="60"/>
    </location>
</feature>
<evidence type="ECO:0000256" key="1">
    <source>
        <dbReference type="SAM" id="Phobius"/>
    </source>
</evidence>
<comment type="caution">
    <text evidence="2">The sequence shown here is derived from an EMBL/GenBank/DDBJ whole genome shotgun (WGS) entry which is preliminary data.</text>
</comment>